<dbReference type="InterPro" id="IPR041682">
    <property type="entry name" value="AAA_14"/>
</dbReference>
<dbReference type="AlphaFoldDB" id="A0A139L2F9"/>
<dbReference type="EMBL" id="LTDF01000136">
    <property type="protein sequence ID" value="KXT45634.1"/>
    <property type="molecule type" value="Genomic_DNA"/>
</dbReference>
<dbReference type="PATRIC" id="fig|329854.7.peg.3551"/>
<dbReference type="RefSeq" id="WP_082788109.1">
    <property type="nucleotide sequence ID" value="NZ_KQ968725.1"/>
</dbReference>
<evidence type="ECO:0000313" key="2">
    <source>
        <dbReference type="EMBL" id="KXT45634.1"/>
    </source>
</evidence>
<comment type="caution">
    <text evidence="2">The sequence shown here is derived from an EMBL/GenBank/DDBJ whole genome shotgun (WGS) entry which is preliminary data.</text>
</comment>
<proteinExistence type="predicted"/>
<evidence type="ECO:0000313" key="3">
    <source>
        <dbReference type="Proteomes" id="UP000070319"/>
    </source>
</evidence>
<sequence length="55" mass="6460">MHKTLIISTILQGARQVGKTWLLKTFGAECFEEICYINFDEWTISQGIHRRKPHI</sequence>
<feature type="domain" description="AAA" evidence="1">
    <location>
        <begin position="9"/>
        <end position="43"/>
    </location>
</feature>
<organism evidence="2">
    <name type="scientific">Bacteroides intestinalis</name>
    <dbReference type="NCBI Taxonomy" id="329854"/>
    <lineage>
        <taxon>Bacteria</taxon>
        <taxon>Pseudomonadati</taxon>
        <taxon>Bacteroidota</taxon>
        <taxon>Bacteroidia</taxon>
        <taxon>Bacteroidales</taxon>
        <taxon>Bacteroidaceae</taxon>
        <taxon>Bacteroides</taxon>
    </lineage>
</organism>
<dbReference type="Pfam" id="PF13173">
    <property type="entry name" value="AAA_14"/>
    <property type="match status" value="1"/>
</dbReference>
<dbReference type="Proteomes" id="UP000070319">
    <property type="component" value="Unassembled WGS sequence"/>
</dbReference>
<name>A0A139L2F9_9BACE</name>
<reference evidence="2 3" key="1">
    <citation type="submission" date="2016-02" db="EMBL/GenBank/DDBJ databases">
        <authorList>
            <person name="Wen L."/>
            <person name="He K."/>
            <person name="Yang H."/>
        </authorList>
    </citation>
    <scope>NUCLEOTIDE SEQUENCE [LARGE SCALE GENOMIC DNA]</scope>
    <source>
        <strain evidence="2 3">KLE1704</strain>
    </source>
</reference>
<protein>
    <recommendedName>
        <fullName evidence="1">AAA domain-containing protein</fullName>
    </recommendedName>
</protein>
<evidence type="ECO:0000259" key="1">
    <source>
        <dbReference type="Pfam" id="PF13173"/>
    </source>
</evidence>
<gene>
    <name evidence="2" type="ORF">HMPREF2531_03485</name>
</gene>
<accession>A0A139L2F9</accession>